<evidence type="ECO:0000313" key="3">
    <source>
        <dbReference type="Proteomes" id="UP000282515"/>
    </source>
</evidence>
<evidence type="ECO:0000313" key="2">
    <source>
        <dbReference type="EMBL" id="RLV56035.1"/>
    </source>
</evidence>
<proteinExistence type="predicted"/>
<feature type="coiled-coil region" evidence="1">
    <location>
        <begin position="2"/>
        <end position="36"/>
    </location>
</feature>
<dbReference type="RefSeq" id="WP_121794231.1">
    <property type="nucleotide sequence ID" value="NZ_RDBF01000005.1"/>
</dbReference>
<comment type="caution">
    <text evidence="2">The sequence shown here is derived from an EMBL/GenBank/DDBJ whole genome shotgun (WGS) entry which is preliminary data.</text>
</comment>
<name>A0A3L8PKX0_9ACTN</name>
<reference evidence="2 3" key="1">
    <citation type="submission" date="2018-10" db="EMBL/GenBank/DDBJ databases">
        <title>Aeromicrobium sp. 9W16Y-2 whole genome shotgun sequence.</title>
        <authorList>
            <person name="Li F."/>
        </authorList>
    </citation>
    <scope>NUCLEOTIDE SEQUENCE [LARGE SCALE GENOMIC DNA]</scope>
    <source>
        <strain evidence="2 3">9W16Y-2</strain>
    </source>
</reference>
<dbReference type="Proteomes" id="UP000282515">
    <property type="component" value="Unassembled WGS sequence"/>
</dbReference>
<sequence>MATDNTATIVDLRARLEQLEAELTDAQHQVAKVSYQRCAECCGRMVQFAGHDQVTGWTCLQPGCVNYDVPAVAS</sequence>
<organism evidence="2 3">
    <name type="scientific">Aeromicrobium phragmitis</name>
    <dbReference type="NCBI Taxonomy" id="2478914"/>
    <lineage>
        <taxon>Bacteria</taxon>
        <taxon>Bacillati</taxon>
        <taxon>Actinomycetota</taxon>
        <taxon>Actinomycetes</taxon>
        <taxon>Propionibacteriales</taxon>
        <taxon>Nocardioidaceae</taxon>
        <taxon>Aeromicrobium</taxon>
    </lineage>
</organism>
<evidence type="ECO:0000256" key="1">
    <source>
        <dbReference type="SAM" id="Coils"/>
    </source>
</evidence>
<keyword evidence="3" id="KW-1185">Reference proteome</keyword>
<accession>A0A3L8PKX0</accession>
<keyword evidence="1" id="KW-0175">Coiled coil</keyword>
<gene>
    <name evidence="2" type="ORF">D9V41_09100</name>
</gene>
<dbReference type="AlphaFoldDB" id="A0A3L8PKX0"/>
<dbReference type="EMBL" id="RDBF01000005">
    <property type="protein sequence ID" value="RLV56035.1"/>
    <property type="molecule type" value="Genomic_DNA"/>
</dbReference>
<protein>
    <submittedName>
        <fullName evidence="2">Uncharacterized protein</fullName>
    </submittedName>
</protein>